<dbReference type="GO" id="GO:0022857">
    <property type="term" value="F:transmembrane transporter activity"/>
    <property type="evidence" value="ECO:0007669"/>
    <property type="project" value="InterPro"/>
</dbReference>
<keyword evidence="3 6" id="KW-0812">Transmembrane</keyword>
<keyword evidence="5 6" id="KW-0472">Membrane</keyword>
<evidence type="ECO:0000256" key="6">
    <source>
        <dbReference type="SAM" id="Phobius"/>
    </source>
</evidence>
<evidence type="ECO:0000256" key="4">
    <source>
        <dbReference type="ARBA" id="ARBA00022989"/>
    </source>
</evidence>
<evidence type="ECO:0000256" key="5">
    <source>
        <dbReference type="ARBA" id="ARBA00023136"/>
    </source>
</evidence>
<dbReference type="EMBL" id="FOQD01000025">
    <property type="protein sequence ID" value="SFJ61480.1"/>
    <property type="molecule type" value="Genomic_DNA"/>
</dbReference>
<comment type="subcellular location">
    <subcellularLocation>
        <location evidence="1">Membrane</location>
        <topology evidence="1">Multi-pass membrane protein</topology>
    </subcellularLocation>
</comment>
<dbReference type="Proteomes" id="UP000199518">
    <property type="component" value="Unassembled WGS sequence"/>
</dbReference>
<evidence type="ECO:0000256" key="3">
    <source>
        <dbReference type="ARBA" id="ARBA00022692"/>
    </source>
</evidence>
<dbReference type="InterPro" id="IPR000109">
    <property type="entry name" value="POT_fam"/>
</dbReference>
<dbReference type="RefSeq" id="WP_092056854.1">
    <property type="nucleotide sequence ID" value="NZ_FOQD01000025.1"/>
</dbReference>
<evidence type="ECO:0000256" key="1">
    <source>
        <dbReference type="ARBA" id="ARBA00004141"/>
    </source>
</evidence>
<feature type="transmembrane region" description="Helical" evidence="6">
    <location>
        <begin position="32"/>
        <end position="53"/>
    </location>
</feature>
<dbReference type="Gene3D" id="1.20.1250.20">
    <property type="entry name" value="MFS general substrate transporter like domains"/>
    <property type="match status" value="2"/>
</dbReference>
<feature type="transmembrane region" description="Helical" evidence="6">
    <location>
        <begin position="287"/>
        <end position="308"/>
    </location>
</feature>
<reference evidence="8" key="1">
    <citation type="submission" date="2016-10" db="EMBL/GenBank/DDBJ databases">
        <authorList>
            <person name="Varghese N."/>
            <person name="Submissions S."/>
        </authorList>
    </citation>
    <scope>NUCLEOTIDE SEQUENCE [LARGE SCALE GENOMIC DNA]</scope>
    <source>
        <strain evidence="8">DSM 26348</strain>
    </source>
</reference>
<dbReference type="AlphaFoldDB" id="A0A1I3ST11"/>
<evidence type="ECO:0000313" key="7">
    <source>
        <dbReference type="EMBL" id="SFJ61480.1"/>
    </source>
</evidence>
<dbReference type="CDD" id="cd17347">
    <property type="entry name" value="MFS_SLC15A1_2_like"/>
    <property type="match status" value="1"/>
</dbReference>
<dbReference type="Pfam" id="PF00854">
    <property type="entry name" value="PTR2"/>
    <property type="match status" value="2"/>
</dbReference>
<gene>
    <name evidence="7" type="ORF">SAMN05421753_12557</name>
</gene>
<comment type="similarity">
    <text evidence="2">Belongs to the major facilitator superfamily. Proton-dependent oligopeptide transporter (POT/PTR) (TC 2.A.17) family.</text>
</comment>
<dbReference type="InterPro" id="IPR036259">
    <property type="entry name" value="MFS_trans_sf"/>
</dbReference>
<feature type="transmembrane region" description="Helical" evidence="6">
    <location>
        <begin position="155"/>
        <end position="174"/>
    </location>
</feature>
<proteinExistence type="inferred from homology"/>
<sequence>MSEKKFLTVPPEQTTMPAGIPYIVGNEAAERFSYYGMKAILMDFMMLSLLSAAGQPDVMGEEEATRWISNFNSAVYFFPIIGAILADWLFGKYRMILCVSLVYCAGHATLALMDFHTGIDQRTLLFWGLCLIAIGSGGIKPCVSAHVGDQFGRANSYLMPVVFGWFYFAINFGSTFSTMLTPALHESKRFGPSWAFGVPGVLMGIATLVFWLGRNKFVHVPPAGNKFFKETFSREGFIALANLAPLYLLIAPFWSLFDQTGSRWVGQAHDMDRRLFGFEPSAAQFQVVNPIMVMIFIPLFSYVIYPLMRKFFTVTPLRRIGIGLFLTVPSFLVATWIESRILANETPSIGWQILAYALLTAAEVMVSITSLEFSYTQAPKEMKSFVMGVYLLSISLGNQFTSLVNSQIENSIKAEQPILQGANYFWFFSMVMLAAAVIFAIWSPFYRGRTYIQSDDQPQPEPAAT</sequence>
<organism evidence="7 8">
    <name type="scientific">Planctomicrobium piriforme</name>
    <dbReference type="NCBI Taxonomy" id="1576369"/>
    <lineage>
        <taxon>Bacteria</taxon>
        <taxon>Pseudomonadati</taxon>
        <taxon>Planctomycetota</taxon>
        <taxon>Planctomycetia</taxon>
        <taxon>Planctomycetales</taxon>
        <taxon>Planctomycetaceae</taxon>
        <taxon>Planctomicrobium</taxon>
    </lineage>
</organism>
<feature type="transmembrane region" description="Helical" evidence="6">
    <location>
        <begin position="95"/>
        <end position="112"/>
    </location>
</feature>
<keyword evidence="4 6" id="KW-1133">Transmembrane helix</keyword>
<dbReference type="GO" id="GO:0016020">
    <property type="term" value="C:membrane"/>
    <property type="evidence" value="ECO:0007669"/>
    <property type="project" value="UniProtKB-SubCell"/>
</dbReference>
<accession>A0A1I3ST11</accession>
<feature type="transmembrane region" description="Helical" evidence="6">
    <location>
        <begin position="236"/>
        <end position="257"/>
    </location>
</feature>
<feature type="transmembrane region" description="Helical" evidence="6">
    <location>
        <begin position="124"/>
        <end position="143"/>
    </location>
</feature>
<dbReference type="OrthoDB" id="9772725at2"/>
<feature type="transmembrane region" description="Helical" evidence="6">
    <location>
        <begin position="424"/>
        <end position="442"/>
    </location>
</feature>
<dbReference type="STRING" id="1576369.SAMN05421753_12557"/>
<feature type="transmembrane region" description="Helical" evidence="6">
    <location>
        <begin position="320"/>
        <end position="337"/>
    </location>
</feature>
<dbReference type="PANTHER" id="PTHR11654">
    <property type="entry name" value="OLIGOPEPTIDE TRANSPORTER-RELATED"/>
    <property type="match status" value="1"/>
</dbReference>
<feature type="transmembrane region" description="Helical" evidence="6">
    <location>
        <begin position="349"/>
        <end position="373"/>
    </location>
</feature>
<evidence type="ECO:0000313" key="8">
    <source>
        <dbReference type="Proteomes" id="UP000199518"/>
    </source>
</evidence>
<feature type="transmembrane region" description="Helical" evidence="6">
    <location>
        <begin position="385"/>
        <end position="404"/>
    </location>
</feature>
<feature type="transmembrane region" description="Helical" evidence="6">
    <location>
        <begin position="194"/>
        <end position="212"/>
    </location>
</feature>
<keyword evidence="8" id="KW-1185">Reference proteome</keyword>
<dbReference type="SUPFAM" id="SSF103473">
    <property type="entry name" value="MFS general substrate transporter"/>
    <property type="match status" value="1"/>
</dbReference>
<evidence type="ECO:0000256" key="2">
    <source>
        <dbReference type="ARBA" id="ARBA00005982"/>
    </source>
</evidence>
<name>A0A1I3ST11_9PLAN</name>
<feature type="transmembrane region" description="Helical" evidence="6">
    <location>
        <begin position="73"/>
        <end position="90"/>
    </location>
</feature>
<protein>
    <submittedName>
        <fullName evidence="7">Proton-dependent oligopeptide transporter, POT family</fullName>
    </submittedName>
</protein>